<evidence type="ECO:0000313" key="1">
    <source>
        <dbReference type="Proteomes" id="UP000887569"/>
    </source>
</evidence>
<accession>A0A915CJR7</accession>
<organism evidence="1 2">
    <name type="scientific">Parascaris univalens</name>
    <name type="common">Nematode worm</name>
    <dbReference type="NCBI Taxonomy" id="6257"/>
    <lineage>
        <taxon>Eukaryota</taxon>
        <taxon>Metazoa</taxon>
        <taxon>Ecdysozoa</taxon>
        <taxon>Nematoda</taxon>
        <taxon>Chromadorea</taxon>
        <taxon>Rhabditida</taxon>
        <taxon>Spirurina</taxon>
        <taxon>Ascaridomorpha</taxon>
        <taxon>Ascaridoidea</taxon>
        <taxon>Ascarididae</taxon>
        <taxon>Parascaris</taxon>
    </lineage>
</organism>
<sequence>MGLREIRMEEQFNCHRHSAPGLEGKYHGRRQCLGTSQLSRLTSVLFIAKPISCCLNVRRSPKVVDRVCTPWRTDSSKMVKQATFCSGCCAMQGFQQISKGIWIPQMGQLKKTLMCQTKKPFVVEVT</sequence>
<protein>
    <submittedName>
        <fullName evidence="2">Uncharacterized protein</fullName>
    </submittedName>
</protein>
<evidence type="ECO:0000313" key="2">
    <source>
        <dbReference type="WBParaSite" id="PgR317_g001_t03"/>
    </source>
</evidence>
<dbReference type="WBParaSite" id="PgR317_g001_t03">
    <property type="protein sequence ID" value="PgR317_g001_t03"/>
    <property type="gene ID" value="PgR317_g001"/>
</dbReference>
<keyword evidence="1" id="KW-1185">Reference proteome</keyword>
<dbReference type="AlphaFoldDB" id="A0A915CJR7"/>
<proteinExistence type="predicted"/>
<reference evidence="2" key="1">
    <citation type="submission" date="2022-11" db="UniProtKB">
        <authorList>
            <consortium name="WormBaseParasite"/>
        </authorList>
    </citation>
    <scope>IDENTIFICATION</scope>
</reference>
<name>A0A915CJR7_PARUN</name>
<dbReference type="Proteomes" id="UP000887569">
    <property type="component" value="Unplaced"/>
</dbReference>